<dbReference type="AlphaFoldDB" id="A0A927D8Q9"/>
<dbReference type="Pfam" id="PF13629">
    <property type="entry name" value="T2SS-T3SS_pil_N"/>
    <property type="match status" value="1"/>
</dbReference>
<dbReference type="InterPro" id="IPR032789">
    <property type="entry name" value="T2SS-T3SS_pil_N"/>
</dbReference>
<protein>
    <submittedName>
        <fullName evidence="4">Type II and III secretion system protein family protein</fullName>
    </submittedName>
</protein>
<dbReference type="Proteomes" id="UP000635142">
    <property type="component" value="Unassembled WGS sequence"/>
</dbReference>
<dbReference type="InterPro" id="IPR050810">
    <property type="entry name" value="Bact_Secretion_Sys_Channel"/>
</dbReference>
<dbReference type="Pfam" id="PF00263">
    <property type="entry name" value="Secretin"/>
    <property type="match status" value="1"/>
</dbReference>
<sequence>MTHVVKAIASPLRRQKRAGHIFNLIVAALAMVFITSAAQAQVRDIVIDDGIVSRIRMNPGETLTVETSSPYSDILIGNTNILDVFPLTDTSLYIQSKGTGLTNVTLYSEEKRLLEVIDVRVRSDFSELESALRAAVPSAQVSVTNVNDRIRLSGEVKDSRDLQTILEISQKFSGEAVINSVRVADPRQVELDVRILEVERNSGRELGVGLTGISDSGRGFTTGQGAATAGGQPFGTFVGNLLEISGTQVDFVINALEAKGLARRLANPKLTTTSGVEANFVVGGEVPISRTTLAENGSAASETSYREYGVKLNFLPVVLDRGLINLRVTPEVSDVDFSNLVNGQPSFFTRRADTTVSLRDGQSFAIAGLLQSDNARNIQQLPWLGQVPIIGTLFRSTGFQKSETDLVIVVTPRLVRPVAPNEQLVTPLDGTRSSDDVELFLYGMLEVDRPLLRKFREGADVVGPYGHMIELEFDDALIIKK</sequence>
<dbReference type="PANTHER" id="PTHR30332">
    <property type="entry name" value="PROBABLE GENERAL SECRETION PATHWAY PROTEIN D"/>
    <property type="match status" value="1"/>
</dbReference>
<feature type="domain" description="Type II/III secretion system secretin-like" evidence="2">
    <location>
        <begin position="255"/>
        <end position="416"/>
    </location>
</feature>
<dbReference type="GO" id="GO:0009306">
    <property type="term" value="P:protein secretion"/>
    <property type="evidence" value="ECO:0007669"/>
    <property type="project" value="InterPro"/>
</dbReference>
<reference evidence="4" key="1">
    <citation type="submission" date="2020-08" db="EMBL/GenBank/DDBJ databases">
        <title>Sulfitobacter aestuariivivens sp. nov., isolated from a tidal flat.</title>
        <authorList>
            <person name="Park S."/>
            <person name="Yoon J.-H."/>
        </authorList>
    </citation>
    <scope>NUCLEOTIDE SEQUENCE</scope>
    <source>
        <strain evidence="4">TSTF-M16</strain>
    </source>
</reference>
<feature type="domain" description="Pilus formation protein N-terminal" evidence="3">
    <location>
        <begin position="54"/>
        <end position="121"/>
    </location>
</feature>
<organism evidence="4 5">
    <name type="scientific">Sulfitobacter aestuariivivens</name>
    <dbReference type="NCBI Taxonomy" id="2766981"/>
    <lineage>
        <taxon>Bacteria</taxon>
        <taxon>Pseudomonadati</taxon>
        <taxon>Pseudomonadota</taxon>
        <taxon>Alphaproteobacteria</taxon>
        <taxon>Rhodobacterales</taxon>
        <taxon>Roseobacteraceae</taxon>
        <taxon>Sulfitobacter</taxon>
    </lineage>
</organism>
<evidence type="ECO:0000313" key="4">
    <source>
        <dbReference type="EMBL" id="MBD3666208.1"/>
    </source>
</evidence>
<dbReference type="PRINTS" id="PR01032">
    <property type="entry name" value="PHAGEIV"/>
</dbReference>
<dbReference type="GO" id="GO:0015627">
    <property type="term" value="C:type II protein secretion system complex"/>
    <property type="evidence" value="ECO:0007669"/>
    <property type="project" value="TreeGrafter"/>
</dbReference>
<evidence type="ECO:0000313" key="5">
    <source>
        <dbReference type="Proteomes" id="UP000635142"/>
    </source>
</evidence>
<accession>A0A927D8Q9</accession>
<dbReference type="EMBL" id="JACTAG010000005">
    <property type="protein sequence ID" value="MBD3666208.1"/>
    <property type="molecule type" value="Genomic_DNA"/>
</dbReference>
<dbReference type="PANTHER" id="PTHR30332:SF17">
    <property type="entry name" value="TYPE IV PILIATION SYSTEM PROTEIN DR_0774-RELATED"/>
    <property type="match status" value="1"/>
</dbReference>
<comment type="caution">
    <text evidence="4">The sequence shown here is derived from an EMBL/GenBank/DDBJ whole genome shotgun (WGS) entry which is preliminary data.</text>
</comment>
<proteinExistence type="inferred from homology"/>
<comment type="similarity">
    <text evidence="1">Belongs to the bacterial secretin family.</text>
</comment>
<evidence type="ECO:0000259" key="2">
    <source>
        <dbReference type="Pfam" id="PF00263"/>
    </source>
</evidence>
<name>A0A927D8Q9_9RHOB</name>
<gene>
    <name evidence="4" type="ORF">H9Q16_19920</name>
</gene>
<evidence type="ECO:0000259" key="3">
    <source>
        <dbReference type="Pfam" id="PF13629"/>
    </source>
</evidence>
<dbReference type="PRINTS" id="PR00811">
    <property type="entry name" value="BCTERIALGSPD"/>
</dbReference>
<dbReference type="InterPro" id="IPR004846">
    <property type="entry name" value="T2SS/T3SS_dom"/>
</dbReference>
<dbReference type="InterPro" id="IPR001775">
    <property type="entry name" value="GspD/PilQ"/>
</dbReference>
<keyword evidence="5" id="KW-1185">Reference proteome</keyword>
<dbReference type="RefSeq" id="WP_191077238.1">
    <property type="nucleotide sequence ID" value="NZ_JACTAG010000005.1"/>
</dbReference>
<evidence type="ECO:0000256" key="1">
    <source>
        <dbReference type="RuleBase" id="RU004003"/>
    </source>
</evidence>